<comment type="caution">
    <text evidence="2">The sequence shown here is derived from an EMBL/GenBank/DDBJ whole genome shotgun (WGS) entry which is preliminary data.</text>
</comment>
<accession>A0ABU7FJB7</accession>
<evidence type="ECO:0000256" key="1">
    <source>
        <dbReference type="SAM" id="MobiDB-lite"/>
    </source>
</evidence>
<evidence type="ECO:0000313" key="3">
    <source>
        <dbReference type="Proteomes" id="UP001333996"/>
    </source>
</evidence>
<feature type="region of interest" description="Disordered" evidence="1">
    <location>
        <begin position="39"/>
        <end position="72"/>
    </location>
</feature>
<gene>
    <name evidence="2" type="ORF">VXC91_20090</name>
</gene>
<dbReference type="RefSeq" id="WP_329508666.1">
    <property type="nucleotide sequence ID" value="NZ_BAAAYZ010000290.1"/>
</dbReference>
<evidence type="ECO:0000313" key="2">
    <source>
        <dbReference type="EMBL" id="MED7824217.1"/>
    </source>
</evidence>
<dbReference type="InterPro" id="IPR032716">
    <property type="entry name" value="ACC_epsilon"/>
</dbReference>
<dbReference type="Pfam" id="PF13822">
    <property type="entry name" value="ACC_epsilon"/>
    <property type="match status" value="1"/>
</dbReference>
<sequence length="72" mass="7773">MTTGWEPSDGPVLQVLRGNPDPTELAAVTALLAMALSSPTAAGPTQPVGRPPSWTRVERNRYRGATSWQRRS</sequence>
<dbReference type="Proteomes" id="UP001333996">
    <property type="component" value="Unassembled WGS sequence"/>
</dbReference>
<name>A0ABU7FJB7_9ACTN</name>
<dbReference type="EMBL" id="JAYWVC010000065">
    <property type="protein sequence ID" value="MED7824217.1"/>
    <property type="molecule type" value="Genomic_DNA"/>
</dbReference>
<protein>
    <submittedName>
        <fullName evidence="2">Acyl-CoA carboxylase subunit epsilon</fullName>
    </submittedName>
</protein>
<organism evidence="2 3">
    <name type="scientific">Streptomyces chiangmaiensis</name>
    <dbReference type="NCBI Taxonomy" id="766497"/>
    <lineage>
        <taxon>Bacteria</taxon>
        <taxon>Bacillati</taxon>
        <taxon>Actinomycetota</taxon>
        <taxon>Actinomycetes</taxon>
        <taxon>Kitasatosporales</taxon>
        <taxon>Streptomycetaceae</taxon>
        <taxon>Streptomyces</taxon>
    </lineage>
</organism>
<reference evidence="2" key="1">
    <citation type="submission" date="2024-01" db="EMBL/GenBank/DDBJ databases">
        <title>First draft genome sequence data of TA4-1, the type strain of Gram-positive actinobacterium Streptomyces chiangmaiensis.</title>
        <authorList>
            <person name="Yasawong M."/>
            <person name="Nantapong N."/>
        </authorList>
    </citation>
    <scope>NUCLEOTIDE SEQUENCE</scope>
    <source>
        <strain evidence="2">TA4-1</strain>
    </source>
</reference>
<proteinExistence type="predicted"/>
<keyword evidence="3" id="KW-1185">Reference proteome</keyword>